<evidence type="ECO:0000313" key="8">
    <source>
        <dbReference type="Proteomes" id="UP001597273"/>
    </source>
</evidence>
<dbReference type="Gene3D" id="3.30.390.10">
    <property type="entry name" value="Enolase-like, N-terminal domain"/>
    <property type="match status" value="1"/>
</dbReference>
<comment type="cofactor">
    <cofactor evidence="5">
        <name>Mg(2+)</name>
        <dbReference type="ChEBI" id="CHEBI:18420"/>
    </cofactor>
    <text evidence="5">Binds 1 Mg(2+) ion per subunit.</text>
</comment>
<dbReference type="SMART" id="SM00922">
    <property type="entry name" value="MR_MLE"/>
    <property type="match status" value="1"/>
</dbReference>
<feature type="domain" description="Mandelate racemase/muconate lactonizing enzyme C-terminal" evidence="6">
    <location>
        <begin position="142"/>
        <end position="240"/>
    </location>
</feature>
<evidence type="ECO:0000256" key="1">
    <source>
        <dbReference type="ARBA" id="ARBA00008031"/>
    </source>
</evidence>
<comment type="caution">
    <text evidence="7">The sequence shown here is derived from an EMBL/GenBank/DDBJ whole genome shotgun (WGS) entry which is preliminary data.</text>
</comment>
<evidence type="ECO:0000256" key="5">
    <source>
        <dbReference type="RuleBase" id="RU366006"/>
    </source>
</evidence>
<dbReference type="PANTHER" id="PTHR48073:SF2">
    <property type="entry name" value="O-SUCCINYLBENZOATE SYNTHASE"/>
    <property type="match status" value="1"/>
</dbReference>
<dbReference type="InterPro" id="IPR036849">
    <property type="entry name" value="Enolase-like_C_sf"/>
</dbReference>
<dbReference type="SUPFAM" id="SSF54826">
    <property type="entry name" value="Enolase N-terminal domain-like"/>
    <property type="match status" value="1"/>
</dbReference>
<evidence type="ECO:0000256" key="2">
    <source>
        <dbReference type="ARBA" id="ARBA00022723"/>
    </source>
</evidence>
<evidence type="ECO:0000256" key="4">
    <source>
        <dbReference type="ARBA" id="ARBA00023235"/>
    </source>
</evidence>
<dbReference type="SUPFAM" id="SSF51604">
    <property type="entry name" value="Enolase C-terminal domain-like"/>
    <property type="match status" value="1"/>
</dbReference>
<reference evidence="8" key="1">
    <citation type="journal article" date="2019" name="Int. J. Syst. Evol. Microbiol.">
        <title>The Global Catalogue of Microorganisms (GCM) 10K type strain sequencing project: providing services to taxonomists for standard genome sequencing and annotation.</title>
        <authorList>
            <consortium name="The Broad Institute Genomics Platform"/>
            <consortium name="The Broad Institute Genome Sequencing Center for Infectious Disease"/>
            <person name="Wu L."/>
            <person name="Ma J."/>
        </authorList>
    </citation>
    <scope>NUCLEOTIDE SEQUENCE [LARGE SCALE GENOMIC DNA]</scope>
    <source>
        <strain evidence="8">CGMCC 1.15475</strain>
    </source>
</reference>
<keyword evidence="2 5" id="KW-0479">Metal-binding</keyword>
<dbReference type="CDD" id="cd03319">
    <property type="entry name" value="L-Ala-DL-Glu_epimerase"/>
    <property type="match status" value="1"/>
</dbReference>
<dbReference type="SFLD" id="SFLDF00009">
    <property type="entry name" value="o-succinylbenzoate_synthase"/>
    <property type="match status" value="1"/>
</dbReference>
<sequence length="377" mass="40675">MKIVKAEIHAVEFPLKEPFIISYATYPHMAAVIVKLVTDTGLTGYGEAVPDEHVTGEQVDGTYEILKNVLAPQVIGQSPFDIENIHHRMNGAIARNPAAKAAIDIACYDLMGKATGQPVYNLIGGRAHDNLQYPKVLSIESPEVMAEKAKKAMEAGFSSLKLKVGGADSATDIKRIYAVREAVGPGMPIRIDVNQGWKTVGHAVQVINKLEDANLTWVEQPIRMGNIRGLADVRQKTSTPIMADETVQSMEDVLEIIRLEAADYINIKLMKCGGIFPAIAMAKAAEAAGIIAQIGSMVESSVGSAAGYHAVMSRRNIETAELTGPLLFAEEIGDLDFQLPYVHLADKPGLGVNVDEVQLQKLTTMACVVEGEQHHGN</sequence>
<dbReference type="Pfam" id="PF02746">
    <property type="entry name" value="MR_MLE_N"/>
    <property type="match status" value="1"/>
</dbReference>
<evidence type="ECO:0000259" key="6">
    <source>
        <dbReference type="SMART" id="SM00922"/>
    </source>
</evidence>
<dbReference type="InterPro" id="IPR029017">
    <property type="entry name" value="Enolase-like_N"/>
</dbReference>
<keyword evidence="8" id="KW-1185">Reference proteome</keyword>
<dbReference type="InterPro" id="IPR029065">
    <property type="entry name" value="Enolase_C-like"/>
</dbReference>
<dbReference type="SFLD" id="SFLDG00180">
    <property type="entry name" value="muconate_cycloisomerase"/>
    <property type="match status" value="1"/>
</dbReference>
<dbReference type="SFLD" id="SFLDS00001">
    <property type="entry name" value="Enolase"/>
    <property type="match status" value="1"/>
</dbReference>
<proteinExistence type="inferred from homology"/>
<dbReference type="InterPro" id="IPR013341">
    <property type="entry name" value="Mandelate_racemase_N_dom"/>
</dbReference>
<dbReference type="InterPro" id="IPR013342">
    <property type="entry name" value="Mandelate_racemase_C"/>
</dbReference>
<name>A0ABW4QED1_9BACL</name>
<dbReference type="PANTHER" id="PTHR48073">
    <property type="entry name" value="O-SUCCINYLBENZOATE SYNTHASE-RELATED"/>
    <property type="match status" value="1"/>
</dbReference>
<dbReference type="Proteomes" id="UP001597273">
    <property type="component" value="Unassembled WGS sequence"/>
</dbReference>
<dbReference type="InterPro" id="IPR034603">
    <property type="entry name" value="Dipeptide_epimerase"/>
</dbReference>
<keyword evidence="4 5" id="KW-0413">Isomerase</keyword>
<dbReference type="Gene3D" id="3.20.20.120">
    <property type="entry name" value="Enolase-like C-terminal domain"/>
    <property type="match status" value="1"/>
</dbReference>
<dbReference type="EMBL" id="JBHUFW010000004">
    <property type="protein sequence ID" value="MFD1861909.1"/>
    <property type="molecule type" value="Genomic_DNA"/>
</dbReference>
<evidence type="ECO:0000313" key="7">
    <source>
        <dbReference type="EMBL" id="MFD1861909.1"/>
    </source>
</evidence>
<keyword evidence="3 5" id="KW-0460">Magnesium</keyword>
<comment type="similarity">
    <text evidence="1 5">Belongs to the mandelate racemase/muconate lactonizing enzyme family.</text>
</comment>
<accession>A0ABW4QED1</accession>
<gene>
    <name evidence="7" type="ORF">ACFSDB_03160</name>
</gene>
<dbReference type="RefSeq" id="WP_204891030.1">
    <property type="nucleotide sequence ID" value="NZ_JBHUFW010000004.1"/>
</dbReference>
<dbReference type="Pfam" id="PF13378">
    <property type="entry name" value="MR_MLE_C"/>
    <property type="match status" value="1"/>
</dbReference>
<organism evidence="7 8">
    <name type="scientific">Planococcus chinensis</name>
    <dbReference type="NCBI Taxonomy" id="272917"/>
    <lineage>
        <taxon>Bacteria</taxon>
        <taxon>Bacillati</taxon>
        <taxon>Bacillota</taxon>
        <taxon>Bacilli</taxon>
        <taxon>Bacillales</taxon>
        <taxon>Caryophanaceae</taxon>
        <taxon>Planococcus</taxon>
    </lineage>
</organism>
<protein>
    <recommendedName>
        <fullName evidence="5">Dipeptide epimerase</fullName>
        <ecNumber evidence="5">5.1.1.-</ecNumber>
    </recommendedName>
</protein>
<dbReference type="EC" id="5.1.1.-" evidence="5"/>
<evidence type="ECO:0000256" key="3">
    <source>
        <dbReference type="ARBA" id="ARBA00022842"/>
    </source>
</evidence>